<dbReference type="Proteomes" id="UP001163823">
    <property type="component" value="Chromosome 14"/>
</dbReference>
<evidence type="ECO:0000313" key="2">
    <source>
        <dbReference type="EMBL" id="KAJ7942877.1"/>
    </source>
</evidence>
<proteinExistence type="predicted"/>
<dbReference type="EMBL" id="JARAOO010000014">
    <property type="protein sequence ID" value="KAJ7942877.1"/>
    <property type="molecule type" value="Genomic_DNA"/>
</dbReference>
<organism evidence="2 3">
    <name type="scientific">Quillaja saponaria</name>
    <name type="common">Soap bark tree</name>
    <dbReference type="NCBI Taxonomy" id="32244"/>
    <lineage>
        <taxon>Eukaryota</taxon>
        <taxon>Viridiplantae</taxon>
        <taxon>Streptophyta</taxon>
        <taxon>Embryophyta</taxon>
        <taxon>Tracheophyta</taxon>
        <taxon>Spermatophyta</taxon>
        <taxon>Magnoliopsida</taxon>
        <taxon>eudicotyledons</taxon>
        <taxon>Gunneridae</taxon>
        <taxon>Pentapetalae</taxon>
        <taxon>rosids</taxon>
        <taxon>fabids</taxon>
        <taxon>Fabales</taxon>
        <taxon>Quillajaceae</taxon>
        <taxon>Quillaja</taxon>
    </lineage>
</organism>
<evidence type="ECO:0000313" key="3">
    <source>
        <dbReference type="Proteomes" id="UP001163823"/>
    </source>
</evidence>
<reference evidence="2" key="1">
    <citation type="journal article" date="2023" name="Science">
        <title>Elucidation of the pathway for biosynthesis of saponin adjuvants from the soapbark tree.</title>
        <authorList>
            <person name="Reed J."/>
            <person name="Orme A."/>
            <person name="El-Demerdash A."/>
            <person name="Owen C."/>
            <person name="Martin L.B.B."/>
            <person name="Misra R.C."/>
            <person name="Kikuchi S."/>
            <person name="Rejzek M."/>
            <person name="Martin A.C."/>
            <person name="Harkess A."/>
            <person name="Leebens-Mack J."/>
            <person name="Louveau T."/>
            <person name="Stephenson M.J."/>
            <person name="Osbourn A."/>
        </authorList>
    </citation>
    <scope>NUCLEOTIDE SEQUENCE</scope>
    <source>
        <strain evidence="2">S10</strain>
    </source>
</reference>
<feature type="compositionally biased region" description="Acidic residues" evidence="1">
    <location>
        <begin position="80"/>
        <end position="93"/>
    </location>
</feature>
<dbReference type="AlphaFoldDB" id="A0AAD7KNL0"/>
<name>A0AAD7KNL0_QUISA</name>
<protein>
    <submittedName>
        <fullName evidence="2">Uncharacterized protein</fullName>
    </submittedName>
</protein>
<feature type="compositionally biased region" description="Polar residues" evidence="1">
    <location>
        <begin position="50"/>
        <end position="61"/>
    </location>
</feature>
<evidence type="ECO:0000256" key="1">
    <source>
        <dbReference type="SAM" id="MobiDB-lite"/>
    </source>
</evidence>
<comment type="caution">
    <text evidence="2">The sequence shown here is derived from an EMBL/GenBank/DDBJ whole genome shotgun (WGS) entry which is preliminary data.</text>
</comment>
<sequence>MSSEDETASAPPFTTSGDHPTDGTIMPVGEEPRYRPRKGKVLLPSLAYHPSTSSNSKNTEPGSFEDEDEATALARFSPEQDNDEGSDDDPATF</sequence>
<gene>
    <name evidence="2" type="ORF">O6P43_032493</name>
</gene>
<keyword evidence="3" id="KW-1185">Reference proteome</keyword>
<feature type="region of interest" description="Disordered" evidence="1">
    <location>
        <begin position="1"/>
        <end position="93"/>
    </location>
</feature>
<dbReference type="KEGG" id="qsa:O6P43_032493"/>
<accession>A0AAD7KNL0</accession>